<feature type="compositionally biased region" description="Acidic residues" evidence="1">
    <location>
        <begin position="72"/>
        <end position="82"/>
    </location>
</feature>
<comment type="caution">
    <text evidence="2">The sequence shown here is derived from an EMBL/GenBank/DDBJ whole genome shotgun (WGS) entry which is preliminary data.</text>
</comment>
<feature type="compositionally biased region" description="Basic and acidic residues" evidence="1">
    <location>
        <begin position="93"/>
        <end position="103"/>
    </location>
</feature>
<dbReference type="PANTHER" id="PTHR14791:SF29">
    <property type="entry name" value="PROTEIN KIBRA"/>
    <property type="match status" value="1"/>
</dbReference>
<sequence>MKQPNTAAPAITASLERSLRNCSLNHESCAKEEDDDNKVPNGVVSEATLEELNSRMSLPKLAEHGGDFSSSDGDDSWCDSEDYSSSGSSPSRDYNDRHRGVPEEEKDDVLVVAGCRSCYMYFMVPKKAEGCPKCNGHLVRFDGSHGSSSSPP</sequence>
<dbReference type="InterPro" id="IPR051105">
    <property type="entry name" value="WWC/KIBRA_Hippo_Reg"/>
</dbReference>
<dbReference type="AlphaFoldDB" id="A0A9W7J8D5"/>
<feature type="region of interest" description="Disordered" evidence="1">
    <location>
        <begin position="54"/>
        <end position="106"/>
    </location>
</feature>
<dbReference type="EMBL" id="BSYR01000056">
    <property type="protein sequence ID" value="GMJ09905.1"/>
    <property type="molecule type" value="Genomic_DNA"/>
</dbReference>
<feature type="compositionally biased region" description="Low complexity" evidence="1">
    <location>
        <begin position="83"/>
        <end position="92"/>
    </location>
</feature>
<keyword evidence="3" id="KW-1185">Reference proteome</keyword>
<dbReference type="PANTHER" id="PTHR14791">
    <property type="entry name" value="BOMB/KIRA PROTEINS"/>
    <property type="match status" value="1"/>
</dbReference>
<reference evidence="2" key="1">
    <citation type="submission" date="2023-05" db="EMBL/GenBank/DDBJ databases">
        <title>Genome and transcriptome analyses reveal genes involved in the formation of fine ridges on petal epidermal cells in Hibiscus trionum.</title>
        <authorList>
            <person name="Koshimizu S."/>
            <person name="Masuda S."/>
            <person name="Ishii T."/>
            <person name="Shirasu K."/>
            <person name="Hoshino A."/>
            <person name="Arita M."/>
        </authorList>
    </citation>
    <scope>NUCLEOTIDE SEQUENCE</scope>
    <source>
        <strain evidence="2">Hamamatsu line</strain>
    </source>
</reference>
<evidence type="ECO:0000313" key="3">
    <source>
        <dbReference type="Proteomes" id="UP001165190"/>
    </source>
</evidence>
<name>A0A9W7J8D5_HIBTR</name>
<evidence type="ECO:0000256" key="1">
    <source>
        <dbReference type="SAM" id="MobiDB-lite"/>
    </source>
</evidence>
<evidence type="ECO:0000313" key="2">
    <source>
        <dbReference type="EMBL" id="GMJ09905.1"/>
    </source>
</evidence>
<gene>
    <name evidence="2" type="ORF">HRI_004659700</name>
</gene>
<accession>A0A9W7J8D5</accession>
<organism evidence="2 3">
    <name type="scientific">Hibiscus trionum</name>
    <name type="common">Flower of an hour</name>
    <dbReference type="NCBI Taxonomy" id="183268"/>
    <lineage>
        <taxon>Eukaryota</taxon>
        <taxon>Viridiplantae</taxon>
        <taxon>Streptophyta</taxon>
        <taxon>Embryophyta</taxon>
        <taxon>Tracheophyta</taxon>
        <taxon>Spermatophyta</taxon>
        <taxon>Magnoliopsida</taxon>
        <taxon>eudicotyledons</taxon>
        <taxon>Gunneridae</taxon>
        <taxon>Pentapetalae</taxon>
        <taxon>rosids</taxon>
        <taxon>malvids</taxon>
        <taxon>Malvales</taxon>
        <taxon>Malvaceae</taxon>
        <taxon>Malvoideae</taxon>
        <taxon>Hibiscus</taxon>
    </lineage>
</organism>
<protein>
    <submittedName>
        <fullName evidence="2">Uncharacterized protein</fullName>
    </submittedName>
</protein>
<dbReference type="OrthoDB" id="987034at2759"/>
<dbReference type="Proteomes" id="UP001165190">
    <property type="component" value="Unassembled WGS sequence"/>
</dbReference>
<proteinExistence type="predicted"/>